<dbReference type="Pfam" id="PF11127">
    <property type="entry name" value="YgaP-like_TM"/>
    <property type="match status" value="1"/>
</dbReference>
<accession>A0A1R4H9Z3</accession>
<gene>
    <name evidence="3" type="ORF">CRENPOLYSF2_3060006</name>
</gene>
<dbReference type="EMBL" id="FUKJ01000231">
    <property type="protein sequence ID" value="SJM93065.1"/>
    <property type="molecule type" value="Genomic_DNA"/>
</dbReference>
<keyword evidence="1" id="KW-1133">Transmembrane helix</keyword>
<dbReference type="AlphaFoldDB" id="A0A1R4H9Z3"/>
<evidence type="ECO:0000256" key="1">
    <source>
        <dbReference type="SAM" id="Phobius"/>
    </source>
</evidence>
<proteinExistence type="predicted"/>
<evidence type="ECO:0000313" key="4">
    <source>
        <dbReference type="Proteomes" id="UP000195442"/>
    </source>
</evidence>
<reference evidence="4" key="1">
    <citation type="submission" date="2017-02" db="EMBL/GenBank/DDBJ databases">
        <authorList>
            <person name="Daims H."/>
        </authorList>
    </citation>
    <scope>NUCLEOTIDE SEQUENCE [LARGE SCALE GENOMIC DNA]</scope>
</reference>
<dbReference type="InterPro" id="IPR021309">
    <property type="entry name" value="YgaP-like_TM"/>
</dbReference>
<evidence type="ECO:0000259" key="2">
    <source>
        <dbReference type="Pfam" id="PF11127"/>
    </source>
</evidence>
<feature type="transmembrane region" description="Helical" evidence="1">
    <location>
        <begin position="28"/>
        <end position="54"/>
    </location>
</feature>
<dbReference type="OrthoDB" id="5569531at2"/>
<dbReference type="RefSeq" id="WP_087147235.1">
    <property type="nucleotide sequence ID" value="NZ_FUKJ01000231.1"/>
</dbReference>
<name>A0A1R4H9Z3_9GAMM</name>
<organism evidence="3 4">
    <name type="scientific">Crenothrix polyspora</name>
    <dbReference type="NCBI Taxonomy" id="360316"/>
    <lineage>
        <taxon>Bacteria</taxon>
        <taxon>Pseudomonadati</taxon>
        <taxon>Pseudomonadota</taxon>
        <taxon>Gammaproteobacteria</taxon>
        <taxon>Methylococcales</taxon>
        <taxon>Crenotrichaceae</taxon>
        <taxon>Crenothrix</taxon>
    </lineage>
</organism>
<dbReference type="Proteomes" id="UP000195442">
    <property type="component" value="Unassembled WGS sequence"/>
</dbReference>
<keyword evidence="4" id="KW-1185">Reference proteome</keyword>
<evidence type="ECO:0000313" key="3">
    <source>
        <dbReference type="EMBL" id="SJM93065.1"/>
    </source>
</evidence>
<feature type="domain" description="Inner membrane protein YgaP-like transmembrane" evidence="2">
    <location>
        <begin position="12"/>
        <end position="70"/>
    </location>
</feature>
<protein>
    <recommendedName>
        <fullName evidence="2">Inner membrane protein YgaP-like transmembrane domain-containing protein</fullName>
    </recommendedName>
</protein>
<keyword evidence="1" id="KW-0472">Membrane</keyword>
<keyword evidence="1" id="KW-0812">Transmembrane</keyword>
<sequence>MSFDFNRMMKFTHNVGEKEKKYRLYGGAALLVISVFTAEITLLIIGLVLVATGYSGWCPVYSGLNKNTNDTAS</sequence>